<protein>
    <recommendedName>
        <fullName evidence="7">Zn(2)-C6 fungal-type domain-containing protein</fullName>
    </recommendedName>
</protein>
<dbReference type="InterPro" id="IPR001138">
    <property type="entry name" value="Zn2Cys6_DnaBD"/>
</dbReference>
<accession>A0A6A5YH51</accession>
<dbReference type="SMART" id="SM00066">
    <property type="entry name" value="GAL4"/>
    <property type="match status" value="1"/>
</dbReference>
<dbReference type="CDD" id="cd00067">
    <property type="entry name" value="GAL4"/>
    <property type="match status" value="1"/>
</dbReference>
<evidence type="ECO:0000256" key="5">
    <source>
        <dbReference type="ARBA" id="ARBA00023242"/>
    </source>
</evidence>
<dbReference type="PROSITE" id="PS50048">
    <property type="entry name" value="ZN2_CY6_FUNGAL_2"/>
    <property type="match status" value="1"/>
</dbReference>
<dbReference type="SUPFAM" id="SSF57701">
    <property type="entry name" value="Zn2/Cys6 DNA-binding domain"/>
    <property type="match status" value="1"/>
</dbReference>
<dbReference type="Gene3D" id="4.10.240.10">
    <property type="entry name" value="Zn(2)-C6 fungal-type DNA-binding domain"/>
    <property type="match status" value="1"/>
</dbReference>
<evidence type="ECO:0000256" key="6">
    <source>
        <dbReference type="SAM" id="MobiDB-lite"/>
    </source>
</evidence>
<keyword evidence="2" id="KW-0862">Zinc</keyword>
<proteinExistence type="predicted"/>
<evidence type="ECO:0000256" key="1">
    <source>
        <dbReference type="ARBA" id="ARBA00022723"/>
    </source>
</evidence>
<feature type="domain" description="Zn(2)-C6 fungal-type" evidence="7">
    <location>
        <begin position="50"/>
        <end position="80"/>
    </location>
</feature>
<dbReference type="Proteomes" id="UP000799770">
    <property type="component" value="Unassembled WGS sequence"/>
</dbReference>
<evidence type="ECO:0000256" key="4">
    <source>
        <dbReference type="ARBA" id="ARBA00023163"/>
    </source>
</evidence>
<dbReference type="AlphaFoldDB" id="A0A6A5YH51"/>
<evidence type="ECO:0000256" key="2">
    <source>
        <dbReference type="ARBA" id="ARBA00022833"/>
    </source>
</evidence>
<feature type="compositionally biased region" description="Polar residues" evidence="6">
    <location>
        <begin position="163"/>
        <end position="173"/>
    </location>
</feature>
<dbReference type="InterPro" id="IPR036864">
    <property type="entry name" value="Zn2-C6_fun-type_DNA-bd_sf"/>
</dbReference>
<dbReference type="PANTHER" id="PTHR47660:SF2">
    <property type="entry name" value="TRANSCRIPTION FACTOR WITH C2H2 AND ZN(2)-CYS(6) DNA BINDING DOMAIN (EUROFUNG)"/>
    <property type="match status" value="1"/>
</dbReference>
<evidence type="ECO:0000313" key="8">
    <source>
        <dbReference type="EMBL" id="KAF2105478.1"/>
    </source>
</evidence>
<evidence type="ECO:0000259" key="7">
    <source>
        <dbReference type="PROSITE" id="PS50048"/>
    </source>
</evidence>
<keyword evidence="4" id="KW-0804">Transcription</keyword>
<keyword evidence="9" id="KW-1185">Reference proteome</keyword>
<gene>
    <name evidence="8" type="ORF">BDV96DRAFT_373014</name>
</gene>
<organism evidence="8 9">
    <name type="scientific">Lophiotrema nucula</name>
    <dbReference type="NCBI Taxonomy" id="690887"/>
    <lineage>
        <taxon>Eukaryota</taxon>
        <taxon>Fungi</taxon>
        <taxon>Dikarya</taxon>
        <taxon>Ascomycota</taxon>
        <taxon>Pezizomycotina</taxon>
        <taxon>Dothideomycetes</taxon>
        <taxon>Pleosporomycetidae</taxon>
        <taxon>Pleosporales</taxon>
        <taxon>Lophiotremataceae</taxon>
        <taxon>Lophiotrema</taxon>
    </lineage>
</organism>
<dbReference type="EMBL" id="ML977379">
    <property type="protein sequence ID" value="KAF2105478.1"/>
    <property type="molecule type" value="Genomic_DNA"/>
</dbReference>
<dbReference type="GO" id="GO:0000981">
    <property type="term" value="F:DNA-binding transcription factor activity, RNA polymerase II-specific"/>
    <property type="evidence" value="ECO:0007669"/>
    <property type="project" value="InterPro"/>
</dbReference>
<keyword evidence="1" id="KW-0479">Metal-binding</keyword>
<name>A0A6A5YH51_9PLEO</name>
<feature type="region of interest" description="Disordered" evidence="6">
    <location>
        <begin position="155"/>
        <end position="185"/>
    </location>
</feature>
<sequence>MYGSWPSTVSLLPSKHTERVIDLRLSRDALQRHELLHQETPNLLRQGGRACTNCVTAKVRCSGGTSGCARCQNRGRSCIYLHQSPKPPANPSITFPADDSSIRGTNPDFSDFLDDDLFNADILATTNWLDALADCPPDFRFSADLDNAFPSESSLLQRDPLESPSTASLSQVTGDHPPNDPGGQNVGEFYVHWTSFVIF</sequence>
<dbReference type="GO" id="GO:0008270">
    <property type="term" value="F:zinc ion binding"/>
    <property type="evidence" value="ECO:0007669"/>
    <property type="project" value="InterPro"/>
</dbReference>
<dbReference type="OrthoDB" id="1844152at2759"/>
<dbReference type="Pfam" id="PF00172">
    <property type="entry name" value="Zn_clus"/>
    <property type="match status" value="1"/>
</dbReference>
<reference evidence="8" key="1">
    <citation type="journal article" date="2020" name="Stud. Mycol.">
        <title>101 Dothideomycetes genomes: a test case for predicting lifestyles and emergence of pathogens.</title>
        <authorList>
            <person name="Haridas S."/>
            <person name="Albert R."/>
            <person name="Binder M."/>
            <person name="Bloem J."/>
            <person name="Labutti K."/>
            <person name="Salamov A."/>
            <person name="Andreopoulos B."/>
            <person name="Baker S."/>
            <person name="Barry K."/>
            <person name="Bills G."/>
            <person name="Bluhm B."/>
            <person name="Cannon C."/>
            <person name="Castanera R."/>
            <person name="Culley D."/>
            <person name="Daum C."/>
            <person name="Ezra D."/>
            <person name="Gonzalez J."/>
            <person name="Henrissat B."/>
            <person name="Kuo A."/>
            <person name="Liang C."/>
            <person name="Lipzen A."/>
            <person name="Lutzoni F."/>
            <person name="Magnuson J."/>
            <person name="Mondo S."/>
            <person name="Nolan M."/>
            <person name="Ohm R."/>
            <person name="Pangilinan J."/>
            <person name="Park H.-J."/>
            <person name="Ramirez L."/>
            <person name="Alfaro M."/>
            <person name="Sun H."/>
            <person name="Tritt A."/>
            <person name="Yoshinaga Y."/>
            <person name="Zwiers L.-H."/>
            <person name="Turgeon B."/>
            <person name="Goodwin S."/>
            <person name="Spatafora J."/>
            <person name="Crous P."/>
            <person name="Grigoriev I."/>
        </authorList>
    </citation>
    <scope>NUCLEOTIDE SEQUENCE</scope>
    <source>
        <strain evidence="8">CBS 627.86</strain>
    </source>
</reference>
<dbReference type="PANTHER" id="PTHR47660">
    <property type="entry name" value="TRANSCRIPTION FACTOR WITH C2H2 AND ZN(2)-CYS(6) DNA BINDING DOMAIN (EUROFUNG)-RELATED-RELATED"/>
    <property type="match status" value="1"/>
</dbReference>
<evidence type="ECO:0000256" key="3">
    <source>
        <dbReference type="ARBA" id="ARBA00023015"/>
    </source>
</evidence>
<keyword evidence="3" id="KW-0805">Transcription regulation</keyword>
<keyword evidence="5" id="KW-0539">Nucleus</keyword>
<evidence type="ECO:0000313" key="9">
    <source>
        <dbReference type="Proteomes" id="UP000799770"/>
    </source>
</evidence>